<dbReference type="InterPro" id="IPR052406">
    <property type="entry name" value="Chromatin_Remodeling_Comp"/>
</dbReference>
<evidence type="ECO:0000256" key="3">
    <source>
        <dbReference type="ARBA" id="ARBA00023163"/>
    </source>
</evidence>
<organism evidence="7 8">
    <name type="scientific">Sphaerosporella brunnea</name>
    <dbReference type="NCBI Taxonomy" id="1250544"/>
    <lineage>
        <taxon>Eukaryota</taxon>
        <taxon>Fungi</taxon>
        <taxon>Dikarya</taxon>
        <taxon>Ascomycota</taxon>
        <taxon>Pezizomycotina</taxon>
        <taxon>Pezizomycetes</taxon>
        <taxon>Pezizales</taxon>
        <taxon>Pyronemataceae</taxon>
        <taxon>Sphaerosporella</taxon>
    </lineage>
</organism>
<evidence type="ECO:0000256" key="5">
    <source>
        <dbReference type="SAM" id="MobiDB-lite"/>
    </source>
</evidence>
<evidence type="ECO:0000259" key="6">
    <source>
        <dbReference type="PROSITE" id="PS51526"/>
    </source>
</evidence>
<dbReference type="GO" id="GO:0006355">
    <property type="term" value="P:regulation of DNA-templated transcription"/>
    <property type="evidence" value="ECO:0007669"/>
    <property type="project" value="InterPro"/>
</dbReference>
<evidence type="ECO:0000256" key="1">
    <source>
        <dbReference type="ARBA" id="ARBA00022853"/>
    </source>
</evidence>
<dbReference type="SUPFAM" id="SSF81995">
    <property type="entry name" value="beta-sandwich domain of Sec23/24"/>
    <property type="match status" value="1"/>
</dbReference>
<evidence type="ECO:0000313" key="8">
    <source>
        <dbReference type="Proteomes" id="UP000326924"/>
    </source>
</evidence>
<feature type="region of interest" description="Disordered" evidence="5">
    <location>
        <begin position="1"/>
        <end position="111"/>
    </location>
</feature>
<sequence length="707" mass="79016">MTRTDEEFRAAAASPKTEANGASQSPPPMTEKRSLRQQPTQRTFFAPDTTPSRTTTSRSTSQTHQSQQNQQQQNQQQYQQPVTNNNRASQAPMIGNAPHFPEFRPGPNTLPVLLPVQTPRTAPNAYQKNNLKRKLPDVNGANAPPGPRLGSGHIGGSLMHRIQMSLRGGLSDDVNFSVASLVRITFEAGDELQAAVWPGLCDILFHKTRESLSYLKDKVHEDLVADTQLADEQEMLNCYLLIIRNIALHPDNAKRFATVNKAKDILLDGFSMTDNTSLTEMRSYLWDMAESMATFFPYSPNDPLLDIFIKGLESPERGTLISSMKALCRFTMGRDEYNCLGEIAMPTILRLTSFLMLEDDELVAAALDLLYQYTTNEENIKKLLEAEGYELVRHLVRLLLWQGITGEQLVYIKVVKKAPPRVYEIPQLPDEIVQDLLTYGEPERATKWMRCCFEEDPDADITQIALWQAYQARFNEFTSRGFPLLPAAEFIKNVSVAFQNASAMVIPSPQGQKFIIKGIRARETPMSVNGRVYLSCKWFNTPGNAVSRCTQQLASPQDLWNHVRTVHLPPDSSSDSRPLWCNWAGCSRFGSEGEHDRLNVLGHVRTHIPDARKRAPVSKEEQEMMDDPEARVIIRRCQTALEPETGHAAGIPMTSVLVLRNIRKRGGHLAKQLIDGMAVDLAEVMSVNKPLAELAGDLIVGGLGGVE</sequence>
<dbReference type="GO" id="GO:0006325">
    <property type="term" value="P:chromatin organization"/>
    <property type="evidence" value="ECO:0007669"/>
    <property type="project" value="UniProtKB-KW"/>
</dbReference>
<keyword evidence="3" id="KW-0804">Transcription</keyword>
<dbReference type="FunCoup" id="A0A5J5F1F0">
    <property type="interactions" value="230"/>
</dbReference>
<dbReference type="GO" id="GO:0003677">
    <property type="term" value="F:DNA binding"/>
    <property type="evidence" value="ECO:0007669"/>
    <property type="project" value="InterPro"/>
</dbReference>
<dbReference type="GO" id="GO:0016586">
    <property type="term" value="C:RSC-type complex"/>
    <property type="evidence" value="ECO:0007669"/>
    <property type="project" value="TreeGrafter"/>
</dbReference>
<comment type="caution">
    <text evidence="7">The sequence shown here is derived from an EMBL/GenBank/DDBJ whole genome shotgun (WGS) entry which is preliminary data.</text>
</comment>
<dbReference type="AlphaFoldDB" id="A0A5J5F1F0"/>
<dbReference type="Proteomes" id="UP000326924">
    <property type="component" value="Unassembled WGS sequence"/>
</dbReference>
<feature type="domain" description="RFX-type winged-helix" evidence="6">
    <location>
        <begin position="445"/>
        <end position="523"/>
    </location>
</feature>
<proteinExistence type="predicted"/>
<dbReference type="PANTHER" id="PTHR22970">
    <property type="entry name" value="AT-RICH INTERACTIVE DOMAIN-CONTAINING PROTEIN 2"/>
    <property type="match status" value="1"/>
</dbReference>
<evidence type="ECO:0000256" key="4">
    <source>
        <dbReference type="ARBA" id="ARBA00023242"/>
    </source>
</evidence>
<dbReference type="Gene3D" id="1.25.10.10">
    <property type="entry name" value="Leucine-rich Repeat Variant"/>
    <property type="match status" value="1"/>
</dbReference>
<reference evidence="7 8" key="1">
    <citation type="submission" date="2019-09" db="EMBL/GenBank/DDBJ databases">
        <title>Draft genome of the ectomycorrhizal ascomycete Sphaerosporella brunnea.</title>
        <authorList>
            <consortium name="DOE Joint Genome Institute"/>
            <person name="Benucci G.M."/>
            <person name="Marozzi G."/>
            <person name="Antonielli L."/>
            <person name="Sanchez S."/>
            <person name="Marco P."/>
            <person name="Wang X."/>
            <person name="Falini L.B."/>
            <person name="Barry K."/>
            <person name="Haridas S."/>
            <person name="Lipzen A."/>
            <person name="Labutti K."/>
            <person name="Grigoriev I.V."/>
            <person name="Murat C."/>
            <person name="Martin F."/>
            <person name="Albertini E."/>
            <person name="Donnini D."/>
            <person name="Bonito G."/>
        </authorList>
    </citation>
    <scope>NUCLEOTIDE SEQUENCE [LARGE SCALE GENOMIC DNA]</scope>
    <source>
        <strain evidence="7 8">Sb_GMNB300</strain>
    </source>
</reference>
<dbReference type="Gene3D" id="3.30.160.60">
    <property type="entry name" value="Classic Zinc Finger"/>
    <property type="match status" value="1"/>
</dbReference>
<dbReference type="EMBL" id="VXIS01000055">
    <property type="protein sequence ID" value="KAA8909643.1"/>
    <property type="molecule type" value="Genomic_DNA"/>
</dbReference>
<dbReference type="PANTHER" id="PTHR22970:SF14">
    <property type="entry name" value="AT-RICH INTERACTIVE DOMAIN-CONTAINING PROTEIN 2"/>
    <property type="match status" value="1"/>
</dbReference>
<accession>A0A5J5F1F0</accession>
<dbReference type="OrthoDB" id="338531at2759"/>
<name>A0A5J5F1F0_9PEZI</name>
<keyword evidence="2" id="KW-0805">Transcription regulation</keyword>
<dbReference type="InParanoid" id="A0A5J5F1F0"/>
<gene>
    <name evidence="7" type="ORF">FN846DRAFT_596755</name>
</gene>
<dbReference type="SUPFAM" id="SSF48371">
    <property type="entry name" value="ARM repeat"/>
    <property type="match status" value="1"/>
</dbReference>
<keyword evidence="4" id="KW-0539">Nucleus</keyword>
<dbReference type="PROSITE" id="PS51526">
    <property type="entry name" value="RFX_DBD"/>
    <property type="match status" value="1"/>
</dbReference>
<dbReference type="InterPro" id="IPR003150">
    <property type="entry name" value="DNA-bd_RFX"/>
</dbReference>
<evidence type="ECO:0000313" key="7">
    <source>
        <dbReference type="EMBL" id="KAA8909643.1"/>
    </source>
</evidence>
<protein>
    <recommendedName>
        <fullName evidence="6">RFX-type winged-helix domain-containing protein</fullName>
    </recommendedName>
</protein>
<dbReference type="InterPro" id="IPR011989">
    <property type="entry name" value="ARM-like"/>
</dbReference>
<feature type="compositionally biased region" description="Low complexity" evidence="5">
    <location>
        <begin position="49"/>
        <end position="86"/>
    </location>
</feature>
<evidence type="ECO:0000256" key="2">
    <source>
        <dbReference type="ARBA" id="ARBA00023015"/>
    </source>
</evidence>
<keyword evidence="8" id="KW-1185">Reference proteome</keyword>
<dbReference type="InterPro" id="IPR016024">
    <property type="entry name" value="ARM-type_fold"/>
</dbReference>
<keyword evidence="1" id="KW-0156">Chromatin regulator</keyword>